<proteinExistence type="inferred from homology"/>
<organism evidence="3 4">
    <name type="scientific">Cryobacterium arcticum</name>
    <dbReference type="NCBI Taxonomy" id="670052"/>
    <lineage>
        <taxon>Bacteria</taxon>
        <taxon>Bacillati</taxon>
        <taxon>Actinomycetota</taxon>
        <taxon>Actinomycetes</taxon>
        <taxon>Micrococcales</taxon>
        <taxon>Microbacteriaceae</taxon>
        <taxon>Cryobacterium</taxon>
    </lineage>
</organism>
<evidence type="ECO:0000256" key="1">
    <source>
        <dbReference type="ARBA" id="ARBA00009820"/>
    </source>
</evidence>
<dbReference type="PANTHER" id="PTHR36842">
    <property type="entry name" value="PROTEIN TOLB HOMOLOG"/>
    <property type="match status" value="1"/>
</dbReference>
<dbReference type="AlphaFoldDB" id="A0A317ZL84"/>
<name>A0A317ZL84_9MICO</name>
<evidence type="ECO:0000313" key="4">
    <source>
        <dbReference type="Proteomes" id="UP000246722"/>
    </source>
</evidence>
<feature type="region of interest" description="Disordered" evidence="2">
    <location>
        <begin position="157"/>
        <end position="176"/>
    </location>
</feature>
<sequence>MDYRRLRPGQTSRVHIGYRDGRAAEVIFETDSILIEAPNWTLDGAHLIVNGNGRLFSLASTGGESLVPIPLTNVPALNNDHVLAPDGEHIFVSANDWHIYRASLAGGPAERITNAGVPQRLHFLHGVSPDGHTLAYIGLDPDDGDVWGSGNVFTIPSTGGDDTQLTTGGQADDGSEYSPDGEWIYFNTEAFEPEPGHAQIARMRVDGSGLEQLTFDNRVNWFPHLSPNGTSAVYLAFPPGTEGHPADVWVEVKVVENEDWASARTVQRLFGGQGTLNVNSWAPDGERFAYVSYPNGGDDGGDPSGHDS</sequence>
<gene>
    <name evidence="3" type="ORF">CTB96_10700</name>
</gene>
<feature type="compositionally biased region" description="Low complexity" evidence="2">
    <location>
        <begin position="158"/>
        <end position="172"/>
    </location>
</feature>
<evidence type="ECO:0000256" key="2">
    <source>
        <dbReference type="SAM" id="MobiDB-lite"/>
    </source>
</evidence>
<keyword evidence="4" id="KW-1185">Reference proteome</keyword>
<dbReference type="Gene3D" id="2.120.10.30">
    <property type="entry name" value="TolB, C-terminal domain"/>
    <property type="match status" value="1"/>
</dbReference>
<dbReference type="PANTHER" id="PTHR36842:SF1">
    <property type="entry name" value="PROTEIN TOLB"/>
    <property type="match status" value="1"/>
</dbReference>
<dbReference type="Pfam" id="PF07676">
    <property type="entry name" value="PD40"/>
    <property type="match status" value="1"/>
</dbReference>
<comment type="caution">
    <text evidence="3">The sequence shown here is derived from an EMBL/GenBank/DDBJ whole genome shotgun (WGS) entry which is preliminary data.</text>
</comment>
<dbReference type="SUPFAM" id="SSF82171">
    <property type="entry name" value="DPP6 N-terminal domain-like"/>
    <property type="match status" value="1"/>
</dbReference>
<evidence type="ECO:0000313" key="3">
    <source>
        <dbReference type="EMBL" id="PXA67221.1"/>
    </source>
</evidence>
<dbReference type="InterPro" id="IPR011659">
    <property type="entry name" value="WD40"/>
</dbReference>
<dbReference type="Proteomes" id="UP000246722">
    <property type="component" value="Unassembled WGS sequence"/>
</dbReference>
<comment type="similarity">
    <text evidence="1">Belongs to the TolB family.</text>
</comment>
<reference evidence="3 4" key="1">
    <citation type="submission" date="2018-05" db="EMBL/GenBank/DDBJ databases">
        <title>Genetic diversity of glacier-inhabiting Cryobacterium bacteria in China and description of Cryobacterium mengkeensis sp. nov. and Arthrobacter glacialis sp. nov.</title>
        <authorList>
            <person name="Liu Q."/>
            <person name="Xin Y.-H."/>
        </authorList>
    </citation>
    <scope>NUCLEOTIDE SEQUENCE [LARGE SCALE GENOMIC DNA]</scope>
    <source>
        <strain evidence="3 4">SK-1</strain>
    </source>
</reference>
<dbReference type="RefSeq" id="WP_110126906.1">
    <property type="nucleotide sequence ID" value="NZ_QHLY01000012.1"/>
</dbReference>
<dbReference type="OrthoDB" id="262125at2"/>
<accession>A0A317ZL84</accession>
<dbReference type="InterPro" id="IPR011042">
    <property type="entry name" value="6-blade_b-propeller_TolB-like"/>
</dbReference>
<dbReference type="EMBL" id="QHLY01000012">
    <property type="protein sequence ID" value="PXA67221.1"/>
    <property type="molecule type" value="Genomic_DNA"/>
</dbReference>
<protein>
    <submittedName>
        <fullName evidence="3">Biopolymer transporter Tol</fullName>
    </submittedName>
</protein>